<name>A0A1H8RU67_9ACTN</name>
<organism evidence="2 3">
    <name type="scientific">Denitrobacterium detoxificans</name>
    <dbReference type="NCBI Taxonomy" id="79604"/>
    <lineage>
        <taxon>Bacteria</taxon>
        <taxon>Bacillati</taxon>
        <taxon>Actinomycetota</taxon>
        <taxon>Coriobacteriia</taxon>
        <taxon>Eggerthellales</taxon>
        <taxon>Eggerthellaceae</taxon>
        <taxon>Denitrobacterium</taxon>
    </lineage>
</organism>
<protein>
    <submittedName>
        <fullName evidence="2">Uncharacterized protein</fullName>
    </submittedName>
</protein>
<accession>A0A1H8RU67</accession>
<dbReference type="EMBL" id="FOEC01000004">
    <property type="protein sequence ID" value="SEO69856.1"/>
    <property type="molecule type" value="Genomic_DNA"/>
</dbReference>
<keyword evidence="1" id="KW-0472">Membrane</keyword>
<proteinExistence type="predicted"/>
<reference evidence="3" key="1">
    <citation type="submission" date="2016-10" db="EMBL/GenBank/DDBJ databases">
        <authorList>
            <person name="Varghese N."/>
        </authorList>
    </citation>
    <scope>NUCLEOTIDE SEQUENCE [LARGE SCALE GENOMIC DNA]</scope>
    <source>
        <strain evidence="3">DSM 21843</strain>
    </source>
</reference>
<dbReference type="AlphaFoldDB" id="A0A1H8RU67"/>
<gene>
    <name evidence="2" type="ORF">SAMN02910314_00907</name>
</gene>
<feature type="transmembrane region" description="Helical" evidence="1">
    <location>
        <begin position="6"/>
        <end position="27"/>
    </location>
</feature>
<evidence type="ECO:0000313" key="3">
    <source>
        <dbReference type="Proteomes" id="UP000182975"/>
    </source>
</evidence>
<keyword evidence="1" id="KW-0812">Transmembrane</keyword>
<evidence type="ECO:0000256" key="1">
    <source>
        <dbReference type="SAM" id="Phobius"/>
    </source>
</evidence>
<sequence>MYVRRFLFMGCCVAIIVAIAVSGYLSLFPNERPTASKSVASPSQLIQTVRTPNEAPFAARAPKTVFDTTGVKTSAQQALFDNADAIAEQTGMSQSAVEASVTALDLPSWTAVDLPSTATESATYDISYDDTTAALTTYLDKSYLTISLQGQATTLSVPQNAQQYLAYLGYE</sequence>
<dbReference type="Proteomes" id="UP000182975">
    <property type="component" value="Unassembled WGS sequence"/>
</dbReference>
<evidence type="ECO:0000313" key="2">
    <source>
        <dbReference type="EMBL" id="SEO69856.1"/>
    </source>
</evidence>
<keyword evidence="3" id="KW-1185">Reference proteome</keyword>
<keyword evidence="1" id="KW-1133">Transmembrane helix</keyword>